<sequence>MFGLTQLGVEAFLAAMGIQFVSSLMGTAVASIAPEIARSLQANSTFAGLYIGFMYVGACISSLVGGNFIRRYGPAHITEFALAFAAAAVILCMAPLESIVIFSAFLLGLAKGPLMPAINTMLSRQVEKGRYNIIFSLKQCAGPVGMAASGLVIPFLTTHFGWRVGLSFVAVLCVLTALWSRWIKKDQDSSFQFKDEPISLTHLADSLKLVLDNPLLRRLSVLSIIYKGLQMSVLAYMVVFLTDMKFSLVFAGLALAVSNFGAIFGRIFWGALADKIHSSRVVLALCGILMGIFTVVLSFTQADWPKFVVLIFSFLLGINSLGWSGVFFAQIAAAAPQGKVAEATGGVDFFSFVGAIFVPMAFGFLGHHLGEFTTGFWIVSAVTMLCAAYLLLVKDIQPSS</sequence>
<dbReference type="AlphaFoldDB" id="A0A6L6YKJ5"/>
<feature type="transmembrane region" description="Helical" evidence="4">
    <location>
        <begin position="131"/>
        <end position="154"/>
    </location>
</feature>
<dbReference type="OrthoDB" id="8724598at2"/>
<evidence type="ECO:0000256" key="2">
    <source>
        <dbReference type="ARBA" id="ARBA00022989"/>
    </source>
</evidence>
<evidence type="ECO:0000313" key="6">
    <source>
        <dbReference type="EMBL" id="MVX57934.1"/>
    </source>
</evidence>
<dbReference type="InterPro" id="IPR020846">
    <property type="entry name" value="MFS_dom"/>
</dbReference>
<proteinExistence type="predicted"/>
<feature type="transmembrane region" description="Helical" evidence="4">
    <location>
        <begin position="281"/>
        <end position="301"/>
    </location>
</feature>
<dbReference type="PANTHER" id="PTHR23527:SF1">
    <property type="entry name" value="BLL3282 PROTEIN"/>
    <property type="match status" value="1"/>
</dbReference>
<dbReference type="RefSeq" id="WP_160336347.1">
    <property type="nucleotide sequence ID" value="NZ_WSRP01000062.1"/>
</dbReference>
<gene>
    <name evidence="6" type="ORF">E5987_12160</name>
</gene>
<keyword evidence="7" id="KW-1185">Reference proteome</keyword>
<keyword evidence="3 4" id="KW-0472">Membrane</keyword>
<dbReference type="SUPFAM" id="SSF103473">
    <property type="entry name" value="MFS general substrate transporter"/>
    <property type="match status" value="1"/>
</dbReference>
<feature type="transmembrane region" description="Helical" evidence="4">
    <location>
        <begin position="81"/>
        <end position="110"/>
    </location>
</feature>
<evidence type="ECO:0000256" key="4">
    <source>
        <dbReference type="SAM" id="Phobius"/>
    </source>
</evidence>
<feature type="transmembrane region" description="Helical" evidence="4">
    <location>
        <begin position="224"/>
        <end position="242"/>
    </location>
</feature>
<feature type="transmembrane region" description="Helical" evidence="4">
    <location>
        <begin position="248"/>
        <end position="269"/>
    </location>
</feature>
<protein>
    <submittedName>
        <fullName evidence="6">MFS transporter</fullName>
    </submittedName>
</protein>
<dbReference type="GO" id="GO:0022857">
    <property type="term" value="F:transmembrane transporter activity"/>
    <property type="evidence" value="ECO:0007669"/>
    <property type="project" value="InterPro"/>
</dbReference>
<dbReference type="InterPro" id="IPR036259">
    <property type="entry name" value="MFS_trans_sf"/>
</dbReference>
<organism evidence="6 7">
    <name type="scientific">Parasutterella muris</name>
    <dbReference type="NCBI Taxonomy" id="2565572"/>
    <lineage>
        <taxon>Bacteria</taxon>
        <taxon>Pseudomonadati</taxon>
        <taxon>Pseudomonadota</taxon>
        <taxon>Betaproteobacteria</taxon>
        <taxon>Burkholderiales</taxon>
        <taxon>Sutterellaceae</taxon>
        <taxon>Parasutterella</taxon>
    </lineage>
</organism>
<feature type="transmembrane region" description="Helical" evidence="4">
    <location>
        <begin position="12"/>
        <end position="33"/>
    </location>
</feature>
<name>A0A6L6YKJ5_9BURK</name>
<dbReference type="Gene3D" id="1.20.1250.20">
    <property type="entry name" value="MFS general substrate transporter like domains"/>
    <property type="match status" value="2"/>
</dbReference>
<feature type="domain" description="Major facilitator superfamily (MFS) profile" evidence="5">
    <location>
        <begin position="3"/>
        <end position="398"/>
    </location>
</feature>
<evidence type="ECO:0000259" key="5">
    <source>
        <dbReference type="PROSITE" id="PS50850"/>
    </source>
</evidence>
<feature type="transmembrane region" description="Helical" evidence="4">
    <location>
        <begin position="375"/>
        <end position="393"/>
    </location>
</feature>
<feature type="transmembrane region" description="Helical" evidence="4">
    <location>
        <begin position="45"/>
        <end position="69"/>
    </location>
</feature>
<dbReference type="InterPro" id="IPR011701">
    <property type="entry name" value="MFS"/>
</dbReference>
<reference evidence="6 7" key="1">
    <citation type="submission" date="2019-12" db="EMBL/GenBank/DDBJ databases">
        <title>Microbes associate with the intestines of laboratory mice.</title>
        <authorList>
            <person name="Navarre W."/>
            <person name="Wong E."/>
        </authorList>
    </citation>
    <scope>NUCLEOTIDE SEQUENCE [LARGE SCALE GENOMIC DNA]</scope>
    <source>
        <strain evidence="6 7">NM82_D38</strain>
    </source>
</reference>
<comment type="caution">
    <text evidence="6">The sequence shown here is derived from an EMBL/GenBank/DDBJ whole genome shotgun (WGS) entry which is preliminary data.</text>
</comment>
<dbReference type="PROSITE" id="PS50850">
    <property type="entry name" value="MFS"/>
    <property type="match status" value="1"/>
</dbReference>
<evidence type="ECO:0000256" key="3">
    <source>
        <dbReference type="ARBA" id="ARBA00023136"/>
    </source>
</evidence>
<dbReference type="EMBL" id="WSRP01000062">
    <property type="protein sequence ID" value="MVX57934.1"/>
    <property type="molecule type" value="Genomic_DNA"/>
</dbReference>
<keyword evidence="2 4" id="KW-1133">Transmembrane helix</keyword>
<dbReference type="Proteomes" id="UP000472580">
    <property type="component" value="Unassembled WGS sequence"/>
</dbReference>
<keyword evidence="1 4" id="KW-0812">Transmembrane</keyword>
<dbReference type="InterPro" id="IPR052952">
    <property type="entry name" value="MFS-Transporter"/>
</dbReference>
<feature type="transmembrane region" description="Helical" evidence="4">
    <location>
        <begin position="160"/>
        <end position="179"/>
    </location>
</feature>
<feature type="transmembrane region" description="Helical" evidence="4">
    <location>
        <begin position="307"/>
        <end position="335"/>
    </location>
</feature>
<dbReference type="PANTHER" id="PTHR23527">
    <property type="entry name" value="BLL3282 PROTEIN"/>
    <property type="match status" value="1"/>
</dbReference>
<evidence type="ECO:0000256" key="1">
    <source>
        <dbReference type="ARBA" id="ARBA00022692"/>
    </source>
</evidence>
<feature type="transmembrane region" description="Helical" evidence="4">
    <location>
        <begin position="347"/>
        <end position="369"/>
    </location>
</feature>
<evidence type="ECO:0000313" key="7">
    <source>
        <dbReference type="Proteomes" id="UP000472580"/>
    </source>
</evidence>
<accession>A0A6L6YKJ5</accession>
<dbReference type="Pfam" id="PF07690">
    <property type="entry name" value="MFS_1"/>
    <property type="match status" value="1"/>
</dbReference>